<evidence type="ECO:0000256" key="2">
    <source>
        <dbReference type="ARBA" id="ARBA00049988"/>
    </source>
</evidence>
<dbReference type="EMBL" id="JYIV01000015">
    <property type="protein sequence ID" value="KJL25682.1"/>
    <property type="molecule type" value="Genomic_DNA"/>
</dbReference>
<dbReference type="InterPro" id="IPR014795">
    <property type="entry name" value="TacA_1-like"/>
</dbReference>
<name>A0A0F0KXR9_9MICO</name>
<proteinExistence type="inferred from homology"/>
<dbReference type="RefSeq" id="WP_045262439.1">
    <property type="nucleotide sequence ID" value="NZ_JYIV01000015.1"/>
</dbReference>
<keyword evidence="1" id="KW-1277">Toxin-antitoxin system</keyword>
<dbReference type="InterPro" id="IPR010985">
    <property type="entry name" value="Ribbon_hlx_hlx"/>
</dbReference>
<evidence type="ECO:0000256" key="1">
    <source>
        <dbReference type="ARBA" id="ARBA00022649"/>
    </source>
</evidence>
<dbReference type="OrthoDB" id="573898at2"/>
<organism evidence="3 4">
    <name type="scientific">Microbacterium oxydans</name>
    <dbReference type="NCBI Taxonomy" id="82380"/>
    <lineage>
        <taxon>Bacteria</taxon>
        <taxon>Bacillati</taxon>
        <taxon>Actinomycetota</taxon>
        <taxon>Actinomycetes</taxon>
        <taxon>Micrococcales</taxon>
        <taxon>Microbacteriaceae</taxon>
        <taxon>Microbacterium</taxon>
    </lineage>
</organism>
<dbReference type="SUPFAM" id="SSF47598">
    <property type="entry name" value="Ribbon-helix-helix"/>
    <property type="match status" value="1"/>
</dbReference>
<dbReference type="PANTHER" id="PTHR35401">
    <property type="entry name" value="COPG FAMILY HELIX-TURN-HELIX PROTEIN-RELATED-RELATED"/>
    <property type="match status" value="1"/>
</dbReference>
<dbReference type="GO" id="GO:0006355">
    <property type="term" value="P:regulation of DNA-templated transcription"/>
    <property type="evidence" value="ECO:0007669"/>
    <property type="project" value="InterPro"/>
</dbReference>
<evidence type="ECO:0000313" key="4">
    <source>
        <dbReference type="Proteomes" id="UP000033725"/>
    </source>
</evidence>
<sequence>MTASASPLKSARLEFRVTADQKAAIEEAAAIEGRTVTDFSASALVERAQEVIERERRLQVDAVRFGAFIEVMERPARSIDGLRELLRRESVFVD</sequence>
<protein>
    <recommendedName>
        <fullName evidence="5">DUF1778 domain-containing protein</fullName>
    </recommendedName>
</protein>
<dbReference type="PATRIC" id="fig|82380.10.peg.472"/>
<dbReference type="AlphaFoldDB" id="A0A0F0KXR9"/>
<accession>A0A0F0KXR9</accession>
<evidence type="ECO:0008006" key="5">
    <source>
        <dbReference type="Google" id="ProtNLM"/>
    </source>
</evidence>
<comment type="similarity">
    <text evidence="2">Belongs to the TacA antitoxin family.</text>
</comment>
<gene>
    <name evidence="3" type="ORF">RN51_00476</name>
</gene>
<evidence type="ECO:0000313" key="3">
    <source>
        <dbReference type="EMBL" id="KJL25682.1"/>
    </source>
</evidence>
<dbReference type="Gene3D" id="1.20.5.780">
    <property type="entry name" value="Single helix bin"/>
    <property type="match status" value="1"/>
</dbReference>
<dbReference type="Proteomes" id="UP000033725">
    <property type="component" value="Unassembled WGS sequence"/>
</dbReference>
<reference evidence="3 4" key="1">
    <citation type="submission" date="2015-02" db="EMBL/GenBank/DDBJ databases">
        <title>Draft genome sequences of ten Microbacterium spp. with emphasis on heavy metal contaminated environments.</title>
        <authorList>
            <person name="Corretto E."/>
        </authorList>
    </citation>
    <scope>NUCLEOTIDE SEQUENCE [LARGE SCALE GENOMIC DNA]</scope>
    <source>
        <strain evidence="3 4">BEL163</strain>
    </source>
</reference>
<comment type="caution">
    <text evidence="3">The sequence shown here is derived from an EMBL/GenBank/DDBJ whole genome shotgun (WGS) entry which is preliminary data.</text>
</comment>
<dbReference type="Pfam" id="PF08681">
    <property type="entry name" value="TacA1"/>
    <property type="match status" value="1"/>
</dbReference>